<dbReference type="EMBL" id="JACOPL010000033">
    <property type="protein sequence ID" value="MBC5726823.1"/>
    <property type="molecule type" value="Genomic_DNA"/>
</dbReference>
<comment type="caution">
    <text evidence="1">The sequence shown here is derived from an EMBL/GenBank/DDBJ whole genome shotgun (WGS) entry which is preliminary data.</text>
</comment>
<organism evidence="1 2">
    <name type="scientific">Agathobaculum faecis</name>
    <dbReference type="NCBI Taxonomy" id="2763013"/>
    <lineage>
        <taxon>Bacteria</taxon>
        <taxon>Bacillati</taxon>
        <taxon>Bacillota</taxon>
        <taxon>Clostridia</taxon>
        <taxon>Eubacteriales</taxon>
        <taxon>Butyricicoccaceae</taxon>
        <taxon>Agathobaculum</taxon>
    </lineage>
</organism>
<evidence type="ECO:0000313" key="2">
    <source>
        <dbReference type="Proteomes" id="UP000606499"/>
    </source>
</evidence>
<dbReference type="RefSeq" id="WP_152959522.1">
    <property type="nucleotide sequence ID" value="NZ_JACOPL010000033.1"/>
</dbReference>
<dbReference type="Proteomes" id="UP000606499">
    <property type="component" value="Unassembled WGS sequence"/>
</dbReference>
<reference evidence="1" key="1">
    <citation type="submission" date="2020-08" db="EMBL/GenBank/DDBJ databases">
        <title>Genome public.</title>
        <authorList>
            <person name="Liu C."/>
            <person name="Sun Q."/>
        </authorList>
    </citation>
    <scope>NUCLEOTIDE SEQUENCE</scope>
    <source>
        <strain evidence="1">NSJ-28</strain>
    </source>
</reference>
<dbReference type="AlphaFoldDB" id="A0A923RX91"/>
<keyword evidence="2" id="KW-1185">Reference proteome</keyword>
<protein>
    <submittedName>
        <fullName evidence="1">Uncharacterized protein</fullName>
    </submittedName>
</protein>
<gene>
    <name evidence="1" type="ORF">H8S45_15375</name>
</gene>
<accession>A0A923RX91</accession>
<sequence length="363" mass="41025">MAYAKQDGTFRKGGRTGMAMRNAKEVARLIGWCRNVGDACVQRYAGSIFRTSLMEELQKEKLLKACDPVYGWRLTRKGYRFLQDSGIPLQPDAHTQRVGRRFEHAEITATMYAAGIYPYLTAIEELRSRDGYLPAFALRARRGQQVLGNNQMAGLLRLQDTVYVVYYVSPGMDRVVNPARETDLLQGVCTGAGCTRGALLFCGADYAAIHTALHGSSKAVSARSRCVSYGRFYRMAQEPCLYLPCSMQGVRQLHILKHPDYRTKMCRVLWGSGGKMDSGTGADWIDPKDHTAFLLVADMDIRKIEETAYQIRRKGYQRLVLAGFQEQNRFLKQYYRPPFYSSATLSNDILDRLKDGERHAPPV</sequence>
<proteinExistence type="predicted"/>
<name>A0A923RX91_9FIRM</name>
<evidence type="ECO:0000313" key="1">
    <source>
        <dbReference type="EMBL" id="MBC5726823.1"/>
    </source>
</evidence>